<dbReference type="InterPro" id="IPR050647">
    <property type="entry name" value="Plant_LRR-RLKs"/>
</dbReference>
<keyword evidence="8" id="KW-0808">Transferase</keyword>
<dbReference type="Pfam" id="PF20141">
    <property type="entry name" value="Island"/>
    <property type="match status" value="1"/>
</dbReference>
<dbReference type="GO" id="GO:0005496">
    <property type="term" value="F:steroid binding"/>
    <property type="evidence" value="ECO:0007669"/>
    <property type="project" value="UniProtKB-KW"/>
</dbReference>
<dbReference type="GO" id="GO:0006952">
    <property type="term" value="P:defense response"/>
    <property type="evidence" value="ECO:0007669"/>
    <property type="project" value="UniProtKB-ARBA"/>
</dbReference>
<dbReference type="AlphaFoldDB" id="A0AAE1T6Z8"/>
<keyword evidence="5" id="KW-0723">Serine/threonine-protein kinase</keyword>
<sequence length="1052" mass="115558">MKADNNLFHHPSYSYSSLPLRFFLFIFLLSLSSPPSSANGLLGDAQQLLSFKNSLPYPDHLPNWQPTISPCNFHGVSCNNNSRVSSIDLSNYLLDADFFKVASFLLSLQNLESLVLKNANISGAISSAPRFSCSGFLNSLDLAENAISGPVTDISAFGVCPALVSLNLSRNLVDLSVKEVAKGSGLSSLHVLDVSYNKISGENVVSWFLSDDEFSELQQLSLKGNKVGGSVPELNLKNLMYLDLSLNNFSTKFPTFGDCSNLQYLDLSSNKFSGDVGDSLSTCLKLSFLNLTSNKLTGPVPKLPSGSIQFLYLQENYFQNIFPASVSDLCTTLVELDLSFNNLTGNLPQELASCSVLEVLDVSGNSFSGEFPIDTLLNLSNLKTLSMSFNGFLGSLPDSLSKLVNLETLDVSSNNISGSIPSGLCKDPKNSLKVLYLQNNIFTGLIPESLILANCTNLNWISLSNNEWDTGFGRLANLAILKLGNNSLSGSIPGELGDCRSLIWLDLNSNFFTGTIPPALFKQSGNIAVALLTGKSYVYIKNDGSKQCHGAGNLLEFGGIRREQLDRISNRHPCNFTRVYRGTIQPTFNHNGSMIFLDLSHNRLDGSIPKELGSMYYLSILNLGHNDLSGPIPQELGSLKNVAILDLSYNRLNGTIPQSLTSLTLLGDIDISNNNLSGMIPESARLTRFLIIDFRIIPVSAAVETKKRRKKKEAALEAYMENHSNSATAHSIWKLSARDALSINLATFEKTLRKLTFADLLEATNGFHNDSLIGSGGFGDVYKAQLKDGSVVAIKKLIHISGQGDREFTAEMETIGKIKHRNLVPLLGYCKVGEERLLVYEYMKYGSLEDVLHDRKKTGIKLNWNARRKIAIGAARGLAFLHHNCIPHIIHRDMKSSNVLVDENLEARVSDFGMARLMSAMDTHLSVSTLAGTPGYVPPEYYQSFRCSTKGDVYSYGVVLLELLTGRQPTDSADFGDNNLVGWVKMHAKMRVSDVFDPELMKEDPSLEIELLQHLKVACACLDDRPWKRPKMIQVMARDSGGIRARCKKESK</sequence>
<dbReference type="SUPFAM" id="SSF52058">
    <property type="entry name" value="L domain-like"/>
    <property type="match status" value="3"/>
</dbReference>
<dbReference type="EC" id="2.7.11.1" evidence="3"/>
<dbReference type="CDD" id="cd14066">
    <property type="entry name" value="STKc_IRAK"/>
    <property type="match status" value="1"/>
</dbReference>
<dbReference type="Pfam" id="PF00560">
    <property type="entry name" value="LRR_1"/>
    <property type="match status" value="10"/>
</dbReference>
<keyword evidence="26" id="KW-1185">Reference proteome</keyword>
<dbReference type="PANTHER" id="PTHR48056:SF18">
    <property type="entry name" value="NON-SPECIFIC SERINE_THREONINE PROTEIN KINASE"/>
    <property type="match status" value="1"/>
</dbReference>
<evidence type="ECO:0000256" key="11">
    <source>
        <dbReference type="ARBA" id="ARBA00022737"/>
    </source>
</evidence>
<keyword evidence="6" id="KW-0433">Leucine-rich repeat</keyword>
<keyword evidence="16" id="KW-0446">Lipid-binding</keyword>
<evidence type="ECO:0000256" key="12">
    <source>
        <dbReference type="ARBA" id="ARBA00022741"/>
    </source>
</evidence>
<keyword evidence="15" id="KW-1133">Transmembrane helix</keyword>
<comment type="similarity">
    <text evidence="2">Belongs to the protein kinase superfamily. Ser/Thr protein kinase family.</text>
</comment>
<dbReference type="FunFam" id="3.80.10.10:FF:000221">
    <property type="entry name" value="Leucine-rich repeat receptor-like protein kinase PXL1"/>
    <property type="match status" value="1"/>
</dbReference>
<dbReference type="GO" id="GO:0005886">
    <property type="term" value="C:plasma membrane"/>
    <property type="evidence" value="ECO:0007669"/>
    <property type="project" value="UniProtKB-SubCell"/>
</dbReference>
<dbReference type="PANTHER" id="PTHR48056">
    <property type="entry name" value="LRR RECEPTOR-LIKE SERINE/THREONINE-PROTEIN KINASE-RELATED"/>
    <property type="match status" value="1"/>
</dbReference>
<dbReference type="GO" id="GO:0004674">
    <property type="term" value="F:protein serine/threonine kinase activity"/>
    <property type="evidence" value="ECO:0007669"/>
    <property type="project" value="UniProtKB-KW"/>
</dbReference>
<keyword evidence="11" id="KW-0677">Repeat</keyword>
<dbReference type="FunFam" id="3.80.10.10:FF:000041">
    <property type="entry name" value="LRR receptor-like serine/threonine-protein kinase ERECTA"/>
    <property type="match status" value="1"/>
</dbReference>
<dbReference type="Pfam" id="PF13516">
    <property type="entry name" value="LRR_6"/>
    <property type="match status" value="1"/>
</dbReference>
<name>A0AAE1T6Z8_9LAMI</name>
<evidence type="ECO:0000256" key="5">
    <source>
        <dbReference type="ARBA" id="ARBA00022527"/>
    </source>
</evidence>
<evidence type="ECO:0000259" key="24">
    <source>
        <dbReference type="PROSITE" id="PS50011"/>
    </source>
</evidence>
<dbReference type="GO" id="GO:0009416">
    <property type="term" value="P:response to light stimulus"/>
    <property type="evidence" value="ECO:0007669"/>
    <property type="project" value="UniProtKB-ARBA"/>
</dbReference>
<gene>
    <name evidence="25" type="ORF">Sango_2882800</name>
</gene>
<keyword evidence="4" id="KW-1003">Cell membrane</keyword>
<proteinExistence type="inferred from homology"/>
<comment type="catalytic activity">
    <reaction evidence="20">
        <text>L-threonyl-[protein] + ATP = O-phospho-L-threonyl-[protein] + ADP + H(+)</text>
        <dbReference type="Rhea" id="RHEA:46608"/>
        <dbReference type="Rhea" id="RHEA-COMP:11060"/>
        <dbReference type="Rhea" id="RHEA-COMP:11605"/>
        <dbReference type="ChEBI" id="CHEBI:15378"/>
        <dbReference type="ChEBI" id="CHEBI:30013"/>
        <dbReference type="ChEBI" id="CHEBI:30616"/>
        <dbReference type="ChEBI" id="CHEBI:61977"/>
        <dbReference type="ChEBI" id="CHEBI:456216"/>
        <dbReference type="EC" id="2.7.11.1"/>
    </reaction>
</comment>
<evidence type="ECO:0000256" key="8">
    <source>
        <dbReference type="ARBA" id="ARBA00022679"/>
    </source>
</evidence>
<keyword evidence="9" id="KW-0812">Transmembrane</keyword>
<dbReference type="FunFam" id="1.10.510.10:FF:000291">
    <property type="entry name" value="Brassinosteroid LRR receptor kinase"/>
    <property type="match status" value="1"/>
</dbReference>
<dbReference type="FunFam" id="3.80.10.10:FF:000095">
    <property type="entry name" value="LRR receptor-like serine/threonine-protein kinase GSO1"/>
    <property type="match status" value="1"/>
</dbReference>
<evidence type="ECO:0000256" key="19">
    <source>
        <dbReference type="ARBA" id="ARBA00023180"/>
    </source>
</evidence>
<dbReference type="FunFam" id="3.30.200.20:FF:000150">
    <property type="entry name" value="serine/threonine-protein kinase BRI1-like 2"/>
    <property type="match status" value="1"/>
</dbReference>
<dbReference type="PROSITE" id="PS00108">
    <property type="entry name" value="PROTEIN_KINASE_ST"/>
    <property type="match status" value="1"/>
</dbReference>
<evidence type="ECO:0000256" key="7">
    <source>
        <dbReference type="ARBA" id="ARBA00022665"/>
    </source>
</evidence>
<evidence type="ECO:0000256" key="9">
    <source>
        <dbReference type="ARBA" id="ARBA00022692"/>
    </source>
</evidence>
<evidence type="ECO:0000256" key="21">
    <source>
        <dbReference type="ARBA" id="ARBA00048679"/>
    </source>
</evidence>
<evidence type="ECO:0000256" key="17">
    <source>
        <dbReference type="ARBA" id="ARBA00023136"/>
    </source>
</evidence>
<evidence type="ECO:0000256" key="2">
    <source>
        <dbReference type="ARBA" id="ARBA00008684"/>
    </source>
</evidence>
<evidence type="ECO:0000256" key="23">
    <source>
        <dbReference type="SAM" id="SignalP"/>
    </source>
</evidence>
<evidence type="ECO:0000256" key="22">
    <source>
        <dbReference type="PROSITE-ProRule" id="PRU10141"/>
    </source>
</evidence>
<evidence type="ECO:0000256" key="14">
    <source>
        <dbReference type="ARBA" id="ARBA00022840"/>
    </source>
</evidence>
<protein>
    <recommendedName>
        <fullName evidence="3">non-specific serine/threonine protein kinase</fullName>
        <ecNumber evidence="3">2.7.11.1</ecNumber>
    </recommendedName>
</protein>
<dbReference type="FunFam" id="3.30.1490.310:FF:000001">
    <property type="entry name" value="Serine/threonine-protein kinase BRI1-like 1"/>
    <property type="match status" value="1"/>
</dbReference>
<evidence type="ECO:0000256" key="1">
    <source>
        <dbReference type="ARBA" id="ARBA00004251"/>
    </source>
</evidence>
<feature type="chain" id="PRO_5042019916" description="non-specific serine/threonine protein kinase" evidence="23">
    <location>
        <begin position="39"/>
        <end position="1052"/>
    </location>
</feature>
<keyword evidence="13" id="KW-0418">Kinase</keyword>
<dbReference type="Pfam" id="PF07714">
    <property type="entry name" value="PK_Tyr_Ser-Thr"/>
    <property type="match status" value="1"/>
</dbReference>
<dbReference type="InterPro" id="IPR001245">
    <property type="entry name" value="Ser-Thr/Tyr_kinase_cat_dom"/>
</dbReference>
<keyword evidence="17" id="KW-0472">Membrane</keyword>
<evidence type="ECO:0000256" key="6">
    <source>
        <dbReference type="ARBA" id="ARBA00022614"/>
    </source>
</evidence>
<dbReference type="InterPro" id="IPR001611">
    <property type="entry name" value="Leu-rich_rpt"/>
</dbReference>
<dbReference type="PROSITE" id="PS00107">
    <property type="entry name" value="PROTEIN_KINASE_ATP"/>
    <property type="match status" value="1"/>
</dbReference>
<evidence type="ECO:0000256" key="18">
    <source>
        <dbReference type="ARBA" id="ARBA00023170"/>
    </source>
</evidence>
<dbReference type="GO" id="GO:0033612">
    <property type="term" value="F:receptor serine/threonine kinase binding"/>
    <property type="evidence" value="ECO:0007669"/>
    <property type="project" value="TreeGrafter"/>
</dbReference>
<dbReference type="SMART" id="SM00369">
    <property type="entry name" value="LRR_TYP"/>
    <property type="match status" value="6"/>
</dbReference>
<dbReference type="InterPro" id="IPR003591">
    <property type="entry name" value="Leu-rich_rpt_typical-subtyp"/>
</dbReference>
<dbReference type="Pfam" id="PF08263">
    <property type="entry name" value="LRRNT_2"/>
    <property type="match status" value="1"/>
</dbReference>
<evidence type="ECO:0000313" key="25">
    <source>
        <dbReference type="EMBL" id="KAK4382326.1"/>
    </source>
</evidence>
<evidence type="ECO:0000313" key="26">
    <source>
        <dbReference type="Proteomes" id="UP001289374"/>
    </source>
</evidence>
<dbReference type="EMBL" id="JACGWL010000716">
    <property type="protein sequence ID" value="KAK4382326.1"/>
    <property type="molecule type" value="Genomic_DNA"/>
</dbReference>
<dbReference type="InterPro" id="IPR008271">
    <property type="entry name" value="Ser/Thr_kinase_AS"/>
</dbReference>
<keyword evidence="10 23" id="KW-0732">Signal</keyword>
<dbReference type="SMART" id="SM00365">
    <property type="entry name" value="LRR_SD22"/>
    <property type="match status" value="5"/>
</dbReference>
<comment type="caution">
    <text evidence="25">The sequence shown here is derived from an EMBL/GenBank/DDBJ whole genome shotgun (WGS) entry which is preliminary data.</text>
</comment>
<evidence type="ECO:0000256" key="3">
    <source>
        <dbReference type="ARBA" id="ARBA00012513"/>
    </source>
</evidence>
<dbReference type="Gene3D" id="1.10.510.10">
    <property type="entry name" value="Transferase(Phosphotransferase) domain 1"/>
    <property type="match status" value="1"/>
</dbReference>
<dbReference type="InterPro" id="IPR017441">
    <property type="entry name" value="Protein_kinase_ATP_BS"/>
</dbReference>
<dbReference type="GO" id="GO:0009729">
    <property type="term" value="P:detection of brassinosteroid stimulus"/>
    <property type="evidence" value="ECO:0007669"/>
    <property type="project" value="UniProtKB-ARBA"/>
</dbReference>
<organism evidence="25 26">
    <name type="scientific">Sesamum angolense</name>
    <dbReference type="NCBI Taxonomy" id="2727404"/>
    <lineage>
        <taxon>Eukaryota</taxon>
        <taxon>Viridiplantae</taxon>
        <taxon>Streptophyta</taxon>
        <taxon>Embryophyta</taxon>
        <taxon>Tracheophyta</taxon>
        <taxon>Spermatophyta</taxon>
        <taxon>Magnoliopsida</taxon>
        <taxon>eudicotyledons</taxon>
        <taxon>Gunneridae</taxon>
        <taxon>Pentapetalae</taxon>
        <taxon>asterids</taxon>
        <taxon>lamiids</taxon>
        <taxon>Lamiales</taxon>
        <taxon>Pedaliaceae</taxon>
        <taxon>Sesamum</taxon>
    </lineage>
</organism>
<dbReference type="Gene3D" id="3.30.200.20">
    <property type="entry name" value="Phosphorylase Kinase, domain 1"/>
    <property type="match status" value="1"/>
</dbReference>
<evidence type="ECO:0000256" key="20">
    <source>
        <dbReference type="ARBA" id="ARBA00047899"/>
    </source>
</evidence>
<dbReference type="InterPro" id="IPR013210">
    <property type="entry name" value="LRR_N_plant-typ"/>
</dbReference>
<evidence type="ECO:0000256" key="10">
    <source>
        <dbReference type="ARBA" id="ARBA00022729"/>
    </source>
</evidence>
<dbReference type="GO" id="GO:0009742">
    <property type="term" value="P:brassinosteroid mediated signaling pathway"/>
    <property type="evidence" value="ECO:0007669"/>
    <property type="project" value="UniProtKB-ARBA"/>
</dbReference>
<dbReference type="SUPFAM" id="SSF56112">
    <property type="entry name" value="Protein kinase-like (PK-like)"/>
    <property type="match status" value="1"/>
</dbReference>
<dbReference type="InterPro" id="IPR011009">
    <property type="entry name" value="Kinase-like_dom_sf"/>
</dbReference>
<keyword evidence="18 25" id="KW-0675">Receptor</keyword>
<comment type="catalytic activity">
    <reaction evidence="21">
        <text>L-seryl-[protein] + ATP = O-phospho-L-seryl-[protein] + ADP + H(+)</text>
        <dbReference type="Rhea" id="RHEA:17989"/>
        <dbReference type="Rhea" id="RHEA-COMP:9863"/>
        <dbReference type="Rhea" id="RHEA-COMP:11604"/>
        <dbReference type="ChEBI" id="CHEBI:15378"/>
        <dbReference type="ChEBI" id="CHEBI:29999"/>
        <dbReference type="ChEBI" id="CHEBI:30616"/>
        <dbReference type="ChEBI" id="CHEBI:83421"/>
        <dbReference type="ChEBI" id="CHEBI:456216"/>
        <dbReference type="EC" id="2.7.11.1"/>
    </reaction>
</comment>
<reference evidence="25" key="1">
    <citation type="submission" date="2020-06" db="EMBL/GenBank/DDBJ databases">
        <authorList>
            <person name="Li T."/>
            <person name="Hu X."/>
            <person name="Zhang T."/>
            <person name="Song X."/>
            <person name="Zhang H."/>
            <person name="Dai N."/>
            <person name="Sheng W."/>
            <person name="Hou X."/>
            <person name="Wei L."/>
        </authorList>
    </citation>
    <scope>NUCLEOTIDE SEQUENCE</scope>
    <source>
        <strain evidence="25">K16</strain>
        <tissue evidence="25">Leaf</tissue>
    </source>
</reference>
<dbReference type="SMART" id="SM00220">
    <property type="entry name" value="S_TKc"/>
    <property type="match status" value="1"/>
</dbReference>
<feature type="signal peptide" evidence="23">
    <location>
        <begin position="1"/>
        <end position="38"/>
    </location>
</feature>
<feature type="binding site" evidence="22">
    <location>
        <position position="796"/>
    </location>
    <ligand>
        <name>ATP</name>
        <dbReference type="ChEBI" id="CHEBI:30616"/>
    </ligand>
</feature>
<dbReference type="Gene3D" id="3.80.10.10">
    <property type="entry name" value="Ribonuclease Inhibitor"/>
    <property type="match status" value="3"/>
</dbReference>
<dbReference type="GO" id="GO:0005524">
    <property type="term" value="F:ATP binding"/>
    <property type="evidence" value="ECO:0007669"/>
    <property type="project" value="UniProtKB-UniRule"/>
</dbReference>
<evidence type="ECO:0000256" key="13">
    <source>
        <dbReference type="ARBA" id="ARBA00022777"/>
    </source>
</evidence>
<dbReference type="InterPro" id="IPR000719">
    <property type="entry name" value="Prot_kinase_dom"/>
</dbReference>
<dbReference type="GO" id="GO:0009791">
    <property type="term" value="P:post-embryonic development"/>
    <property type="evidence" value="ECO:0007669"/>
    <property type="project" value="UniProtKB-ARBA"/>
</dbReference>
<evidence type="ECO:0000256" key="16">
    <source>
        <dbReference type="ARBA" id="ARBA00023121"/>
    </source>
</evidence>
<comment type="subcellular location">
    <subcellularLocation>
        <location evidence="1">Cell membrane</location>
        <topology evidence="1">Single-pass type I membrane protein</topology>
    </subcellularLocation>
</comment>
<evidence type="ECO:0000256" key="15">
    <source>
        <dbReference type="ARBA" id="ARBA00022989"/>
    </source>
</evidence>
<dbReference type="Proteomes" id="UP001289374">
    <property type="component" value="Unassembled WGS sequence"/>
</dbReference>
<keyword evidence="19" id="KW-0325">Glycoprotein</keyword>
<reference evidence="25" key="2">
    <citation type="journal article" date="2024" name="Plant">
        <title>Genomic evolution and insights into agronomic trait innovations of Sesamum species.</title>
        <authorList>
            <person name="Miao H."/>
            <person name="Wang L."/>
            <person name="Qu L."/>
            <person name="Liu H."/>
            <person name="Sun Y."/>
            <person name="Le M."/>
            <person name="Wang Q."/>
            <person name="Wei S."/>
            <person name="Zheng Y."/>
            <person name="Lin W."/>
            <person name="Duan Y."/>
            <person name="Cao H."/>
            <person name="Xiong S."/>
            <person name="Wang X."/>
            <person name="Wei L."/>
            <person name="Li C."/>
            <person name="Ma Q."/>
            <person name="Ju M."/>
            <person name="Zhao R."/>
            <person name="Li G."/>
            <person name="Mu C."/>
            <person name="Tian Q."/>
            <person name="Mei H."/>
            <person name="Zhang T."/>
            <person name="Gao T."/>
            <person name="Zhang H."/>
        </authorList>
    </citation>
    <scope>NUCLEOTIDE SEQUENCE</scope>
    <source>
        <strain evidence="25">K16</strain>
    </source>
</reference>
<dbReference type="InterPro" id="IPR045381">
    <property type="entry name" value="BRI1_island_dom"/>
</dbReference>
<accession>A0AAE1T6Z8</accession>
<feature type="domain" description="Protein kinase" evidence="24">
    <location>
        <begin position="767"/>
        <end position="1043"/>
    </location>
</feature>
<keyword evidence="12 22" id="KW-0547">Nucleotide-binding</keyword>
<keyword evidence="7" id="KW-0754">Steroid-binding</keyword>
<dbReference type="PROSITE" id="PS50011">
    <property type="entry name" value="PROTEIN_KINASE_DOM"/>
    <property type="match status" value="1"/>
</dbReference>
<evidence type="ECO:0000256" key="4">
    <source>
        <dbReference type="ARBA" id="ARBA00022475"/>
    </source>
</evidence>
<dbReference type="InterPro" id="IPR032675">
    <property type="entry name" value="LRR_dom_sf"/>
</dbReference>
<dbReference type="Gene3D" id="3.30.1490.310">
    <property type="match status" value="1"/>
</dbReference>
<keyword evidence="14 22" id="KW-0067">ATP-binding</keyword>
<dbReference type="GO" id="GO:0051707">
    <property type="term" value="P:response to other organism"/>
    <property type="evidence" value="ECO:0007669"/>
    <property type="project" value="UniProtKB-ARBA"/>
</dbReference>